<feature type="region of interest" description="Disordered" evidence="1">
    <location>
        <begin position="37"/>
        <end position="95"/>
    </location>
</feature>
<evidence type="ECO:0000313" key="3">
    <source>
        <dbReference type="Proteomes" id="UP000281406"/>
    </source>
</evidence>
<organism evidence="2 3">
    <name type="scientific">Anabarilius grahami</name>
    <name type="common">Kanglang fish</name>
    <name type="synonym">Barilius grahami</name>
    <dbReference type="NCBI Taxonomy" id="495550"/>
    <lineage>
        <taxon>Eukaryota</taxon>
        <taxon>Metazoa</taxon>
        <taxon>Chordata</taxon>
        <taxon>Craniata</taxon>
        <taxon>Vertebrata</taxon>
        <taxon>Euteleostomi</taxon>
        <taxon>Actinopterygii</taxon>
        <taxon>Neopterygii</taxon>
        <taxon>Teleostei</taxon>
        <taxon>Ostariophysi</taxon>
        <taxon>Cypriniformes</taxon>
        <taxon>Xenocyprididae</taxon>
        <taxon>Xenocypridinae</taxon>
        <taxon>Xenocypridinae incertae sedis</taxon>
        <taxon>Anabarilius</taxon>
    </lineage>
</organism>
<evidence type="ECO:0000256" key="1">
    <source>
        <dbReference type="SAM" id="MobiDB-lite"/>
    </source>
</evidence>
<accession>A0A3N0XQG5</accession>
<dbReference type="Proteomes" id="UP000281406">
    <property type="component" value="Unassembled WGS sequence"/>
</dbReference>
<dbReference type="EMBL" id="RJVU01066102">
    <property type="protein sequence ID" value="ROI96434.1"/>
    <property type="molecule type" value="Genomic_DNA"/>
</dbReference>
<name>A0A3N0XQG5_ANAGA</name>
<evidence type="ECO:0000313" key="2">
    <source>
        <dbReference type="EMBL" id="ROI96434.1"/>
    </source>
</evidence>
<feature type="compositionally biased region" description="Basic and acidic residues" evidence="1">
    <location>
        <begin position="55"/>
        <end position="95"/>
    </location>
</feature>
<dbReference type="AlphaFoldDB" id="A0A3N0XQG5"/>
<protein>
    <submittedName>
        <fullName evidence="2">Uncharacterized protein</fullName>
    </submittedName>
</protein>
<keyword evidence="3" id="KW-1185">Reference proteome</keyword>
<reference evidence="2 3" key="1">
    <citation type="submission" date="2018-10" db="EMBL/GenBank/DDBJ databases">
        <title>Genome assembly for a Yunnan-Guizhou Plateau 3E fish, Anabarilius grahami (Regan), and its evolutionary and genetic applications.</title>
        <authorList>
            <person name="Jiang W."/>
        </authorList>
    </citation>
    <scope>NUCLEOTIDE SEQUENCE [LARGE SCALE GENOMIC DNA]</scope>
    <source>
        <strain evidence="2">AG-KIZ</strain>
        <tissue evidence="2">Muscle</tissue>
    </source>
</reference>
<sequence length="95" mass="10970">MYRCSLIPYAVRSALRTEHVRSLRNGISLKMAKYPVKSTSQSTYGRMERSSSVSESERTNLRERDRVCPRASEPARERPSVSERERTCARETECV</sequence>
<gene>
    <name evidence="2" type="ORF">DPX16_23653</name>
</gene>
<proteinExistence type="predicted"/>
<comment type="caution">
    <text evidence="2">The sequence shown here is derived from an EMBL/GenBank/DDBJ whole genome shotgun (WGS) entry which is preliminary data.</text>
</comment>